<evidence type="ECO:0000313" key="7">
    <source>
        <dbReference type="Proteomes" id="UP001497453"/>
    </source>
</evidence>
<feature type="repeat" description="TPR" evidence="4">
    <location>
        <begin position="62"/>
        <end position="95"/>
    </location>
</feature>
<keyword evidence="7" id="KW-1185">Reference proteome</keyword>
<keyword evidence="1" id="KW-0479">Metal-binding</keyword>
<dbReference type="InterPro" id="IPR011990">
    <property type="entry name" value="TPR-like_helical_dom_sf"/>
</dbReference>
<dbReference type="InterPro" id="IPR019734">
    <property type="entry name" value="TPR_rpt"/>
</dbReference>
<dbReference type="Pfam" id="PF13424">
    <property type="entry name" value="TPR_12"/>
    <property type="match status" value="1"/>
</dbReference>
<evidence type="ECO:0000256" key="1">
    <source>
        <dbReference type="ARBA" id="ARBA00022723"/>
    </source>
</evidence>
<dbReference type="SUPFAM" id="SSF144232">
    <property type="entry name" value="HIT/MYND zinc finger-like"/>
    <property type="match status" value="1"/>
</dbReference>
<evidence type="ECO:0000256" key="4">
    <source>
        <dbReference type="PROSITE-ProRule" id="PRU00339"/>
    </source>
</evidence>
<dbReference type="PROSITE" id="PS50005">
    <property type="entry name" value="TPR"/>
    <property type="match status" value="1"/>
</dbReference>
<evidence type="ECO:0000313" key="6">
    <source>
        <dbReference type="EMBL" id="CAL1695769.1"/>
    </source>
</evidence>
<evidence type="ECO:0000256" key="3">
    <source>
        <dbReference type="ARBA" id="ARBA00022833"/>
    </source>
</evidence>
<feature type="domain" description="MYND-type" evidence="5">
    <location>
        <begin position="149"/>
        <end position="168"/>
    </location>
</feature>
<sequence length="234" mass="25514">MNFTATINPSPAQAMAVMQASGLNNEALQCMRTGDHAGAEHLHKQAIQVKEVGLGTDHITTALSYNALGETYVAMGRLDEAEDYLGRALRVRATQGPAMDAAVTRDNLGRVCEMRGDLAKAREIRTLDQSHVACGHYDCPAMTDFPMANLSHCSKCKSVFYCSRKCQVSLPVSIRIPFTYYPFASSVLIGRGIRVSVRAQQPNTSSLHLLCFCTCCTSSTVVPHFPLHFLAQSN</sequence>
<reference evidence="7" key="1">
    <citation type="submission" date="2024-04" db="EMBL/GenBank/DDBJ databases">
        <authorList>
            <person name="Shaw F."/>
            <person name="Minotto A."/>
        </authorList>
    </citation>
    <scope>NUCLEOTIDE SEQUENCE [LARGE SCALE GENOMIC DNA]</scope>
</reference>
<dbReference type="SMART" id="SM00028">
    <property type="entry name" value="TPR"/>
    <property type="match status" value="2"/>
</dbReference>
<keyword evidence="2" id="KW-0863">Zinc-finger</keyword>
<dbReference type="SUPFAM" id="SSF48452">
    <property type="entry name" value="TPR-like"/>
    <property type="match status" value="1"/>
</dbReference>
<dbReference type="Pfam" id="PF01753">
    <property type="entry name" value="zf-MYND"/>
    <property type="match status" value="1"/>
</dbReference>
<accession>A0ABP1CMI3</accession>
<dbReference type="Proteomes" id="UP001497453">
    <property type="component" value="Chromosome 1"/>
</dbReference>
<organism evidence="6 7">
    <name type="scientific">Somion occarium</name>
    <dbReference type="NCBI Taxonomy" id="3059160"/>
    <lineage>
        <taxon>Eukaryota</taxon>
        <taxon>Fungi</taxon>
        <taxon>Dikarya</taxon>
        <taxon>Basidiomycota</taxon>
        <taxon>Agaricomycotina</taxon>
        <taxon>Agaricomycetes</taxon>
        <taxon>Polyporales</taxon>
        <taxon>Cerrenaceae</taxon>
        <taxon>Somion</taxon>
    </lineage>
</organism>
<evidence type="ECO:0000256" key="2">
    <source>
        <dbReference type="ARBA" id="ARBA00022771"/>
    </source>
</evidence>
<proteinExistence type="predicted"/>
<evidence type="ECO:0000259" key="5">
    <source>
        <dbReference type="Pfam" id="PF01753"/>
    </source>
</evidence>
<gene>
    <name evidence="6" type="ORF">GFSPODELE1_LOCUS891</name>
</gene>
<dbReference type="EMBL" id="OZ037944">
    <property type="protein sequence ID" value="CAL1695769.1"/>
    <property type="molecule type" value="Genomic_DNA"/>
</dbReference>
<dbReference type="Gene3D" id="6.10.140.2220">
    <property type="match status" value="1"/>
</dbReference>
<dbReference type="Gene3D" id="1.25.40.10">
    <property type="entry name" value="Tetratricopeptide repeat domain"/>
    <property type="match status" value="1"/>
</dbReference>
<name>A0ABP1CMI3_9APHY</name>
<keyword evidence="4" id="KW-0802">TPR repeat</keyword>
<protein>
    <recommendedName>
        <fullName evidence="5">MYND-type domain-containing protein</fullName>
    </recommendedName>
</protein>
<dbReference type="InterPro" id="IPR002893">
    <property type="entry name" value="Znf_MYND"/>
</dbReference>
<keyword evidence="3" id="KW-0862">Zinc</keyword>